<dbReference type="InParanoid" id="A0A2P5CWG8"/>
<protein>
    <submittedName>
        <fullName evidence="2">Uncharacterized protein</fullName>
    </submittedName>
</protein>
<organism evidence="2 3">
    <name type="scientific">Trema orientale</name>
    <name type="common">Charcoal tree</name>
    <name type="synonym">Celtis orientalis</name>
    <dbReference type="NCBI Taxonomy" id="63057"/>
    <lineage>
        <taxon>Eukaryota</taxon>
        <taxon>Viridiplantae</taxon>
        <taxon>Streptophyta</taxon>
        <taxon>Embryophyta</taxon>
        <taxon>Tracheophyta</taxon>
        <taxon>Spermatophyta</taxon>
        <taxon>Magnoliopsida</taxon>
        <taxon>eudicotyledons</taxon>
        <taxon>Gunneridae</taxon>
        <taxon>Pentapetalae</taxon>
        <taxon>rosids</taxon>
        <taxon>fabids</taxon>
        <taxon>Rosales</taxon>
        <taxon>Cannabaceae</taxon>
        <taxon>Trema</taxon>
    </lineage>
</organism>
<name>A0A2P5CWG8_TREOI</name>
<keyword evidence="3" id="KW-1185">Reference proteome</keyword>
<accession>A0A2P5CWG8</accession>
<evidence type="ECO:0000313" key="2">
    <source>
        <dbReference type="EMBL" id="PON65335.1"/>
    </source>
</evidence>
<reference evidence="3" key="1">
    <citation type="submission" date="2016-06" db="EMBL/GenBank/DDBJ databases">
        <title>Parallel loss of symbiosis genes in relatives of nitrogen-fixing non-legume Parasponia.</title>
        <authorList>
            <person name="Van Velzen R."/>
            <person name="Holmer R."/>
            <person name="Bu F."/>
            <person name="Rutten L."/>
            <person name="Van Zeijl A."/>
            <person name="Liu W."/>
            <person name="Santuari L."/>
            <person name="Cao Q."/>
            <person name="Sharma T."/>
            <person name="Shen D."/>
            <person name="Roswanjaya Y."/>
            <person name="Wardhani T."/>
            <person name="Kalhor M.S."/>
            <person name="Jansen J."/>
            <person name="Van den Hoogen J."/>
            <person name="Gungor B."/>
            <person name="Hartog M."/>
            <person name="Hontelez J."/>
            <person name="Verver J."/>
            <person name="Yang W.-C."/>
            <person name="Schijlen E."/>
            <person name="Repin R."/>
            <person name="Schilthuizen M."/>
            <person name="Schranz E."/>
            <person name="Heidstra R."/>
            <person name="Miyata K."/>
            <person name="Fedorova E."/>
            <person name="Kohlen W."/>
            <person name="Bisseling T."/>
            <person name="Smit S."/>
            <person name="Geurts R."/>
        </authorList>
    </citation>
    <scope>NUCLEOTIDE SEQUENCE [LARGE SCALE GENOMIC DNA]</scope>
    <source>
        <strain evidence="3">cv. RG33-2</strain>
    </source>
</reference>
<dbReference type="AlphaFoldDB" id="A0A2P5CWG8"/>
<dbReference type="OrthoDB" id="1747351at2759"/>
<sequence>MAPKLDQVGSVVRFTTEPSRFKPKPGNIFPKKRRLVKSMILDSIFQFLCSFSASGAQKDKDDCSNKMAPFPKSPHE</sequence>
<gene>
    <name evidence="2" type="ORF">TorRG33x02_271010</name>
</gene>
<comment type="caution">
    <text evidence="2">The sequence shown here is derived from an EMBL/GenBank/DDBJ whole genome shotgun (WGS) entry which is preliminary data.</text>
</comment>
<proteinExistence type="predicted"/>
<dbReference type="Proteomes" id="UP000237000">
    <property type="component" value="Unassembled WGS sequence"/>
</dbReference>
<feature type="region of interest" description="Disordered" evidence="1">
    <location>
        <begin position="55"/>
        <end position="76"/>
    </location>
</feature>
<evidence type="ECO:0000256" key="1">
    <source>
        <dbReference type="SAM" id="MobiDB-lite"/>
    </source>
</evidence>
<dbReference type="EMBL" id="JXTC01000321">
    <property type="protein sequence ID" value="PON65335.1"/>
    <property type="molecule type" value="Genomic_DNA"/>
</dbReference>
<evidence type="ECO:0000313" key="3">
    <source>
        <dbReference type="Proteomes" id="UP000237000"/>
    </source>
</evidence>